<feature type="transmembrane region" description="Helical" evidence="1">
    <location>
        <begin position="56"/>
        <end position="73"/>
    </location>
</feature>
<protein>
    <submittedName>
        <fullName evidence="2">Uncharacterized protein</fullName>
    </submittedName>
</protein>
<comment type="caution">
    <text evidence="2">The sequence shown here is derived from an EMBL/GenBank/DDBJ whole genome shotgun (WGS) entry which is preliminary data.</text>
</comment>
<organism evidence="2 3">
    <name type="scientific">Paenibacillus odorifer</name>
    <dbReference type="NCBI Taxonomy" id="189426"/>
    <lineage>
        <taxon>Bacteria</taxon>
        <taxon>Bacillati</taxon>
        <taxon>Bacillota</taxon>
        <taxon>Bacilli</taxon>
        <taxon>Bacillales</taxon>
        <taxon>Paenibacillaceae</taxon>
        <taxon>Paenibacillus</taxon>
    </lineage>
</organism>
<evidence type="ECO:0000256" key="1">
    <source>
        <dbReference type="SAM" id="Phobius"/>
    </source>
</evidence>
<dbReference type="AlphaFoldDB" id="A0A1R0Y6S2"/>
<name>A0A1R0Y6S2_9BACL</name>
<dbReference type="Proteomes" id="UP000187439">
    <property type="component" value="Unassembled WGS sequence"/>
</dbReference>
<keyword evidence="1" id="KW-1133">Transmembrane helix</keyword>
<evidence type="ECO:0000313" key="3">
    <source>
        <dbReference type="Proteomes" id="UP000187439"/>
    </source>
</evidence>
<accession>A0A1R0Y6S2</accession>
<dbReference type="RefSeq" id="WP_042126868.1">
    <property type="nucleotide sequence ID" value="NZ_MPTC01000003.1"/>
</dbReference>
<evidence type="ECO:0000313" key="2">
    <source>
        <dbReference type="EMBL" id="OMD42962.1"/>
    </source>
</evidence>
<sequence length="85" mass="9723">MKKKTRKLLIRKYAIILLLSILCLSYLYLGDWLFGYGVGNIQYILNYLLYTASEKTAAIILLLCLLGPDILAWKTGRQPERGAEK</sequence>
<keyword evidence="1" id="KW-0812">Transmembrane</keyword>
<proteinExistence type="predicted"/>
<dbReference type="EMBL" id="MPTC01000003">
    <property type="protein sequence ID" value="OMD42962.1"/>
    <property type="molecule type" value="Genomic_DNA"/>
</dbReference>
<gene>
    <name evidence="2" type="ORF">BSK52_05515</name>
</gene>
<reference evidence="2 3" key="1">
    <citation type="submission" date="2016-10" db="EMBL/GenBank/DDBJ databases">
        <title>Paenibacillus species isolates.</title>
        <authorList>
            <person name="Beno S.M."/>
        </authorList>
    </citation>
    <scope>NUCLEOTIDE SEQUENCE [LARGE SCALE GENOMIC DNA]</scope>
    <source>
        <strain evidence="2 3">FSL H7-0710</strain>
    </source>
</reference>
<keyword evidence="1" id="KW-0472">Membrane</keyword>
<feature type="transmembrane region" description="Helical" evidence="1">
    <location>
        <begin position="12"/>
        <end position="29"/>
    </location>
</feature>